<name>A0ABW0JV60_9GAMM</name>
<proteinExistence type="predicted"/>
<evidence type="ECO:0000313" key="3">
    <source>
        <dbReference type="EMBL" id="MFC5439681.1"/>
    </source>
</evidence>
<evidence type="ECO:0000259" key="2">
    <source>
        <dbReference type="Pfam" id="PF13472"/>
    </source>
</evidence>
<organism evidence="3 4">
    <name type="scientific">Rhodanobacter ginsenosidimutans</name>
    <dbReference type="NCBI Taxonomy" id="490571"/>
    <lineage>
        <taxon>Bacteria</taxon>
        <taxon>Pseudomonadati</taxon>
        <taxon>Pseudomonadota</taxon>
        <taxon>Gammaproteobacteria</taxon>
        <taxon>Lysobacterales</taxon>
        <taxon>Rhodanobacteraceae</taxon>
        <taxon>Rhodanobacter</taxon>
    </lineage>
</organism>
<feature type="chain" id="PRO_5047343089" evidence="1">
    <location>
        <begin position="29"/>
        <end position="217"/>
    </location>
</feature>
<evidence type="ECO:0000256" key="1">
    <source>
        <dbReference type="SAM" id="SignalP"/>
    </source>
</evidence>
<feature type="signal peptide" evidence="1">
    <location>
        <begin position="1"/>
        <end position="28"/>
    </location>
</feature>
<reference evidence="4" key="1">
    <citation type="journal article" date="2019" name="Int. J. Syst. Evol. Microbiol.">
        <title>The Global Catalogue of Microorganisms (GCM) 10K type strain sequencing project: providing services to taxonomists for standard genome sequencing and annotation.</title>
        <authorList>
            <consortium name="The Broad Institute Genomics Platform"/>
            <consortium name="The Broad Institute Genome Sequencing Center for Infectious Disease"/>
            <person name="Wu L."/>
            <person name="Ma J."/>
        </authorList>
    </citation>
    <scope>NUCLEOTIDE SEQUENCE [LARGE SCALE GENOMIC DNA]</scope>
    <source>
        <strain evidence="4">KACC 12822</strain>
    </source>
</reference>
<comment type="caution">
    <text evidence="3">The sequence shown here is derived from an EMBL/GenBank/DDBJ whole genome shotgun (WGS) entry which is preliminary data.</text>
</comment>
<feature type="domain" description="SGNH hydrolase-type esterase" evidence="2">
    <location>
        <begin position="39"/>
        <end position="201"/>
    </location>
</feature>
<dbReference type="EMBL" id="JBHSMM010000001">
    <property type="protein sequence ID" value="MFC5439681.1"/>
    <property type="molecule type" value="Genomic_DNA"/>
</dbReference>
<gene>
    <name evidence="3" type="ORF">ACFPK0_06615</name>
</gene>
<dbReference type="InterPro" id="IPR051532">
    <property type="entry name" value="Ester_Hydrolysis_Enzymes"/>
</dbReference>
<dbReference type="RefSeq" id="WP_377339247.1">
    <property type="nucleotide sequence ID" value="NZ_JALBWS010000014.1"/>
</dbReference>
<dbReference type="InterPro" id="IPR036514">
    <property type="entry name" value="SGNH_hydro_sf"/>
</dbReference>
<evidence type="ECO:0000313" key="4">
    <source>
        <dbReference type="Proteomes" id="UP001596018"/>
    </source>
</evidence>
<dbReference type="InterPro" id="IPR013830">
    <property type="entry name" value="SGNH_hydro"/>
</dbReference>
<dbReference type="Gene3D" id="3.40.50.1110">
    <property type="entry name" value="SGNH hydrolase"/>
    <property type="match status" value="1"/>
</dbReference>
<accession>A0ABW0JV60</accession>
<dbReference type="PANTHER" id="PTHR30383:SF24">
    <property type="entry name" value="THIOESTERASE 1_PROTEASE 1_LYSOPHOSPHOLIPASE L1"/>
    <property type="match status" value="1"/>
</dbReference>
<dbReference type="PANTHER" id="PTHR30383">
    <property type="entry name" value="THIOESTERASE 1/PROTEASE 1/LYSOPHOSPHOLIPASE L1"/>
    <property type="match status" value="1"/>
</dbReference>
<keyword evidence="4" id="KW-1185">Reference proteome</keyword>
<sequence length="217" mass="22952">MKSLHATLFALFTLVAIPLASSAHGVGAATPPTRTVLLVGDSLSSAHRTPAEAGWVNLLQQRVSAASTTAPKIINASRGGKTLTDALKELPGLIAAHHPRLVILELGANDAILGASRQQLETDMTRLIDMAQASGAKVAVLGFRIPPKLDKDHCADMLAGVYQRIQHDKQIVLLPSLMAGISDQPALLLDDGVHPGVDAQKLLLDNTWATLRPLLLN</sequence>
<keyword evidence="1" id="KW-0732">Signal</keyword>
<protein>
    <submittedName>
        <fullName evidence="3">GDSL-type esterase/lipase family protein</fullName>
    </submittedName>
</protein>
<dbReference type="Pfam" id="PF13472">
    <property type="entry name" value="Lipase_GDSL_2"/>
    <property type="match status" value="1"/>
</dbReference>
<dbReference type="Proteomes" id="UP001596018">
    <property type="component" value="Unassembled WGS sequence"/>
</dbReference>
<dbReference type="SUPFAM" id="SSF52266">
    <property type="entry name" value="SGNH hydrolase"/>
    <property type="match status" value="1"/>
</dbReference>